<proteinExistence type="predicted"/>
<evidence type="ECO:0000313" key="3">
    <source>
        <dbReference type="EMBL" id="BAD01756.1"/>
    </source>
</evidence>
<evidence type="ECO:0000313" key="4">
    <source>
        <dbReference type="Proteomes" id="UP000000763"/>
    </source>
</evidence>
<feature type="compositionally biased region" description="Gly residues" evidence="1">
    <location>
        <begin position="103"/>
        <end position="118"/>
    </location>
</feature>
<protein>
    <recommendedName>
        <fullName evidence="2">DUF591 domain-containing protein</fullName>
    </recommendedName>
</protein>
<name>Q6YUJ3_ORYSJ</name>
<feature type="region of interest" description="Disordered" evidence="1">
    <location>
        <begin position="188"/>
        <end position="210"/>
    </location>
</feature>
<feature type="region of interest" description="Disordered" evidence="1">
    <location>
        <begin position="1"/>
        <end position="67"/>
    </location>
</feature>
<reference evidence="4" key="2">
    <citation type="journal article" date="2008" name="Nucleic Acids Res.">
        <title>The rice annotation project database (RAP-DB): 2008 update.</title>
        <authorList>
            <consortium name="The rice annotation project (RAP)"/>
        </authorList>
    </citation>
    <scope>GENOME REANNOTATION</scope>
    <source>
        <strain evidence="4">cv. Nipponbare</strain>
    </source>
</reference>
<accession>Q6YUJ3</accession>
<feature type="compositionally biased region" description="Basic residues" evidence="1">
    <location>
        <begin position="37"/>
        <end position="52"/>
    </location>
</feature>
<feature type="compositionally biased region" description="Gly residues" evidence="1">
    <location>
        <begin position="291"/>
        <end position="304"/>
    </location>
</feature>
<feature type="compositionally biased region" description="Basic residues" evidence="1">
    <location>
        <begin position="189"/>
        <end position="200"/>
    </location>
</feature>
<evidence type="ECO:0000256" key="1">
    <source>
        <dbReference type="SAM" id="MobiDB-lite"/>
    </source>
</evidence>
<feature type="compositionally biased region" description="Basic residues" evidence="1">
    <location>
        <begin position="250"/>
        <end position="272"/>
    </location>
</feature>
<feature type="region of interest" description="Disordered" evidence="1">
    <location>
        <begin position="240"/>
        <end position="304"/>
    </location>
</feature>
<dbReference type="AlphaFoldDB" id="Q6YUJ3"/>
<gene>
    <name evidence="3" type="primary">OSJNBb0076O03.12</name>
</gene>
<dbReference type="Pfam" id="PF04569">
    <property type="entry name" value="DUF591"/>
    <property type="match status" value="1"/>
</dbReference>
<dbReference type="Proteomes" id="UP000000763">
    <property type="component" value="Chromosome 8"/>
</dbReference>
<feature type="region of interest" description="Disordered" evidence="1">
    <location>
        <begin position="82"/>
        <end position="148"/>
    </location>
</feature>
<organism evidence="3 4">
    <name type="scientific">Oryza sativa subsp. japonica</name>
    <name type="common">Rice</name>
    <dbReference type="NCBI Taxonomy" id="39947"/>
    <lineage>
        <taxon>Eukaryota</taxon>
        <taxon>Viridiplantae</taxon>
        <taxon>Streptophyta</taxon>
        <taxon>Embryophyta</taxon>
        <taxon>Tracheophyta</taxon>
        <taxon>Spermatophyta</taxon>
        <taxon>Magnoliopsida</taxon>
        <taxon>Liliopsida</taxon>
        <taxon>Poales</taxon>
        <taxon>Poaceae</taxon>
        <taxon>BOP clade</taxon>
        <taxon>Oryzoideae</taxon>
        <taxon>Oryzeae</taxon>
        <taxon>Oryzinae</taxon>
        <taxon>Oryza</taxon>
        <taxon>Oryza sativa</taxon>
    </lineage>
</organism>
<sequence length="304" mass="31333">MDGGRRGSHRSTDRRSSVMGEHTGTKRRTRGDDPMARMRRRRSDGGGLRRRPLAAAKEGNRRWSSGVRFEAAGAYPGLGELISGAGWGNGPPREAGDGELPLGAGGNGGKPMAGGGETWGSVHACSGGASRATTRTREGEDEREGRTGGWHYRAETGAVTSGRRLGSELSGLGPGKGRRGMAGVLVSRPRTHRPPTRAKARGGSGGKASTMAMSVWGGRETDLGGGQGEELAVAPVVQAVAGGDADGGRAKGKRRGRKGALHLPKRERRRERGARPRALPPSLGRMRTGSSGPGGSAGTGGARA</sequence>
<evidence type="ECO:0000259" key="2">
    <source>
        <dbReference type="Pfam" id="PF04569"/>
    </source>
</evidence>
<feature type="domain" description="DUF591" evidence="2">
    <location>
        <begin position="28"/>
        <end position="77"/>
    </location>
</feature>
<dbReference type="EMBL" id="AP005866">
    <property type="protein sequence ID" value="BAD01756.1"/>
    <property type="molecule type" value="Genomic_DNA"/>
</dbReference>
<dbReference type="InterPro" id="IPR007649">
    <property type="entry name" value="DUF591"/>
</dbReference>
<reference evidence="4" key="1">
    <citation type="journal article" date="2005" name="Nature">
        <title>The map-based sequence of the rice genome.</title>
        <authorList>
            <consortium name="International rice genome sequencing project (IRGSP)"/>
            <person name="Matsumoto T."/>
            <person name="Wu J."/>
            <person name="Kanamori H."/>
            <person name="Katayose Y."/>
            <person name="Fujisawa M."/>
            <person name="Namiki N."/>
            <person name="Mizuno H."/>
            <person name="Yamamoto K."/>
            <person name="Antonio B.A."/>
            <person name="Baba T."/>
            <person name="Sakata K."/>
            <person name="Nagamura Y."/>
            <person name="Aoki H."/>
            <person name="Arikawa K."/>
            <person name="Arita K."/>
            <person name="Bito T."/>
            <person name="Chiden Y."/>
            <person name="Fujitsuka N."/>
            <person name="Fukunaka R."/>
            <person name="Hamada M."/>
            <person name="Harada C."/>
            <person name="Hayashi A."/>
            <person name="Hijishita S."/>
            <person name="Honda M."/>
            <person name="Hosokawa S."/>
            <person name="Ichikawa Y."/>
            <person name="Idonuma A."/>
            <person name="Iijima M."/>
            <person name="Ikeda M."/>
            <person name="Ikeno M."/>
            <person name="Ito K."/>
            <person name="Ito S."/>
            <person name="Ito T."/>
            <person name="Ito Y."/>
            <person name="Ito Y."/>
            <person name="Iwabuchi A."/>
            <person name="Kamiya K."/>
            <person name="Karasawa W."/>
            <person name="Kurita K."/>
            <person name="Katagiri S."/>
            <person name="Kikuta A."/>
            <person name="Kobayashi H."/>
            <person name="Kobayashi N."/>
            <person name="Machita K."/>
            <person name="Maehara T."/>
            <person name="Masukawa M."/>
            <person name="Mizubayashi T."/>
            <person name="Mukai Y."/>
            <person name="Nagasaki H."/>
            <person name="Nagata Y."/>
            <person name="Naito S."/>
            <person name="Nakashima M."/>
            <person name="Nakama Y."/>
            <person name="Nakamichi Y."/>
            <person name="Nakamura M."/>
            <person name="Meguro A."/>
            <person name="Negishi M."/>
            <person name="Ohta I."/>
            <person name="Ohta T."/>
            <person name="Okamoto M."/>
            <person name="Ono N."/>
            <person name="Saji S."/>
            <person name="Sakaguchi M."/>
            <person name="Sakai K."/>
            <person name="Shibata M."/>
            <person name="Shimokawa T."/>
            <person name="Song J."/>
            <person name="Takazaki Y."/>
            <person name="Terasawa K."/>
            <person name="Tsugane M."/>
            <person name="Tsuji K."/>
            <person name="Ueda S."/>
            <person name="Waki K."/>
            <person name="Yamagata H."/>
            <person name="Yamamoto M."/>
            <person name="Yamamoto S."/>
            <person name="Yamane H."/>
            <person name="Yoshiki S."/>
            <person name="Yoshihara R."/>
            <person name="Yukawa K."/>
            <person name="Zhong H."/>
            <person name="Yano M."/>
            <person name="Yuan Q."/>
            <person name="Ouyang S."/>
            <person name="Liu J."/>
            <person name="Jones K.M."/>
            <person name="Gansberger K."/>
            <person name="Moffat K."/>
            <person name="Hill J."/>
            <person name="Bera J."/>
            <person name="Fadrosh D."/>
            <person name="Jin S."/>
            <person name="Johri S."/>
            <person name="Kim M."/>
            <person name="Overton L."/>
            <person name="Reardon M."/>
            <person name="Tsitrin T."/>
            <person name="Vuong H."/>
            <person name="Weaver B."/>
            <person name="Ciecko A."/>
            <person name="Tallon L."/>
            <person name="Jackson J."/>
            <person name="Pai G."/>
            <person name="Aken S.V."/>
            <person name="Utterback T."/>
            <person name="Reidmuller S."/>
            <person name="Feldblyum T."/>
            <person name="Hsiao J."/>
            <person name="Zismann V."/>
            <person name="Iobst S."/>
            <person name="de Vazeille A.R."/>
            <person name="Buell C.R."/>
            <person name="Ying K."/>
            <person name="Li Y."/>
            <person name="Lu T."/>
            <person name="Huang Y."/>
            <person name="Zhao Q."/>
            <person name="Feng Q."/>
            <person name="Zhang L."/>
            <person name="Zhu J."/>
            <person name="Weng Q."/>
            <person name="Mu J."/>
            <person name="Lu Y."/>
            <person name="Fan D."/>
            <person name="Liu Y."/>
            <person name="Guan J."/>
            <person name="Zhang Y."/>
            <person name="Yu S."/>
            <person name="Liu X."/>
            <person name="Zhang Y."/>
            <person name="Hong G."/>
            <person name="Han B."/>
            <person name="Choisne N."/>
            <person name="Demange N."/>
            <person name="Orjeda G."/>
            <person name="Samain S."/>
            <person name="Cattolico L."/>
            <person name="Pelletier E."/>
            <person name="Couloux A."/>
            <person name="Segurens B."/>
            <person name="Wincker P."/>
            <person name="D'Hont A."/>
            <person name="Scarpelli C."/>
            <person name="Weissenbach J."/>
            <person name="Salanoubat M."/>
            <person name="Quetier F."/>
            <person name="Yu Y."/>
            <person name="Kim H.R."/>
            <person name="Rambo T."/>
            <person name="Currie J."/>
            <person name="Collura K."/>
            <person name="Luo M."/>
            <person name="Yang T."/>
            <person name="Ammiraju J.S.S."/>
            <person name="Engler F."/>
            <person name="Soderlund C."/>
            <person name="Wing R.A."/>
            <person name="Palmer L.E."/>
            <person name="de la Bastide M."/>
            <person name="Spiegel L."/>
            <person name="Nascimento L."/>
            <person name="Zutavern T."/>
            <person name="O'Shaughnessy A."/>
            <person name="Dike S."/>
            <person name="Dedhia N."/>
            <person name="Preston R."/>
            <person name="Balija V."/>
            <person name="McCombie W.R."/>
            <person name="Chow T."/>
            <person name="Chen H."/>
            <person name="Chung M."/>
            <person name="Chen C."/>
            <person name="Shaw J."/>
            <person name="Wu H."/>
            <person name="Hsiao K."/>
            <person name="Chao Y."/>
            <person name="Chu M."/>
            <person name="Cheng C."/>
            <person name="Hour A."/>
            <person name="Lee P."/>
            <person name="Lin S."/>
            <person name="Lin Y."/>
            <person name="Liou J."/>
            <person name="Liu S."/>
            <person name="Hsing Y."/>
            <person name="Raghuvanshi S."/>
            <person name="Mohanty A."/>
            <person name="Bharti A.K."/>
            <person name="Gaur A."/>
            <person name="Gupta V."/>
            <person name="Kumar D."/>
            <person name="Ravi V."/>
            <person name="Vij S."/>
            <person name="Kapur A."/>
            <person name="Khurana P."/>
            <person name="Khurana P."/>
            <person name="Khurana J.P."/>
            <person name="Tyagi A.K."/>
            <person name="Gaikwad K."/>
            <person name="Singh A."/>
            <person name="Dalal V."/>
            <person name="Srivastava S."/>
            <person name="Dixit A."/>
            <person name="Pal A.K."/>
            <person name="Ghazi I.A."/>
            <person name="Yadav M."/>
            <person name="Pandit A."/>
            <person name="Bhargava A."/>
            <person name="Sureshbabu K."/>
            <person name="Batra K."/>
            <person name="Sharma T.R."/>
            <person name="Mohapatra T."/>
            <person name="Singh N.K."/>
            <person name="Messing J."/>
            <person name="Nelson A.B."/>
            <person name="Fuks G."/>
            <person name="Kavchok S."/>
            <person name="Keizer G."/>
            <person name="Linton E."/>
            <person name="Llaca V."/>
            <person name="Song R."/>
            <person name="Tanyolac B."/>
            <person name="Young S."/>
            <person name="Ho-Il K."/>
            <person name="Hahn J.H."/>
            <person name="Sangsakoo G."/>
            <person name="Vanavichit A."/>
            <person name="de Mattos Luiz.A.T."/>
            <person name="Zimmer P.D."/>
            <person name="Malone G."/>
            <person name="Dellagostin O."/>
            <person name="de Oliveira A.C."/>
            <person name="Bevan M."/>
            <person name="Bancroft I."/>
            <person name="Minx P."/>
            <person name="Cordum H."/>
            <person name="Wilson R."/>
            <person name="Cheng Z."/>
            <person name="Jin W."/>
            <person name="Jiang J."/>
            <person name="Leong S.A."/>
            <person name="Iwama H."/>
            <person name="Gojobori T."/>
            <person name="Itoh T."/>
            <person name="Niimura Y."/>
            <person name="Fujii Y."/>
            <person name="Habara T."/>
            <person name="Sakai H."/>
            <person name="Sato Y."/>
            <person name="Wilson G."/>
            <person name="Kumar K."/>
            <person name="McCouch S."/>
            <person name="Juretic N."/>
            <person name="Hoen D."/>
            <person name="Wright S."/>
            <person name="Bruskiewich R."/>
            <person name="Bureau T."/>
            <person name="Miyao A."/>
            <person name="Hirochika H."/>
            <person name="Nishikawa T."/>
            <person name="Kadowaki K."/>
            <person name="Sugiura M."/>
            <person name="Burr B."/>
            <person name="Sasaki T."/>
        </authorList>
    </citation>
    <scope>NUCLEOTIDE SEQUENCE [LARGE SCALE GENOMIC DNA]</scope>
    <source>
        <strain evidence="4">cv. Nipponbare</strain>
    </source>
</reference>
<feature type="compositionally biased region" description="Basic and acidic residues" evidence="1">
    <location>
        <begin position="135"/>
        <end position="146"/>
    </location>
</feature>